<keyword evidence="2" id="KW-1185">Reference proteome</keyword>
<dbReference type="Proteomes" id="UP000503540">
    <property type="component" value="Chromosome"/>
</dbReference>
<reference evidence="1 2" key="1">
    <citation type="journal article" date="2019" name="ACS Chem. Biol.">
        <title>Identification and Mobilization of a Cryptic Antibiotic Biosynthesis Gene Locus from a Human-Pathogenic Nocardia Isolate.</title>
        <authorList>
            <person name="Herisse M."/>
            <person name="Ishida K."/>
            <person name="Porter J.L."/>
            <person name="Howden B."/>
            <person name="Hertweck C."/>
            <person name="Stinear T.P."/>
            <person name="Pidot S.J."/>
        </authorList>
    </citation>
    <scope>NUCLEOTIDE SEQUENCE [LARGE SCALE GENOMIC DNA]</scope>
    <source>
        <strain evidence="1 2">AUSMDU00012717</strain>
    </source>
</reference>
<organism evidence="1 2">
    <name type="scientific">Nocardia arthritidis</name>
    <dbReference type="NCBI Taxonomy" id="228602"/>
    <lineage>
        <taxon>Bacteria</taxon>
        <taxon>Bacillati</taxon>
        <taxon>Actinomycetota</taxon>
        <taxon>Actinomycetes</taxon>
        <taxon>Mycobacteriales</taxon>
        <taxon>Nocardiaceae</taxon>
        <taxon>Nocardia</taxon>
    </lineage>
</organism>
<dbReference type="KEGG" id="nah:F5544_06450"/>
<proteinExistence type="predicted"/>
<dbReference type="RefSeq" id="WP_167472342.1">
    <property type="nucleotide sequence ID" value="NZ_CP046172.1"/>
</dbReference>
<dbReference type="EMBL" id="CP046172">
    <property type="protein sequence ID" value="QIS09201.1"/>
    <property type="molecule type" value="Genomic_DNA"/>
</dbReference>
<protein>
    <submittedName>
        <fullName evidence="1">Uncharacterized protein</fullName>
    </submittedName>
</protein>
<evidence type="ECO:0000313" key="2">
    <source>
        <dbReference type="Proteomes" id="UP000503540"/>
    </source>
</evidence>
<accession>A0A6G9Y7L3</accession>
<gene>
    <name evidence="1" type="ORF">F5544_06450</name>
</gene>
<sequence length="89" mass="10257">MTPTSIERRIESLEIRVTDLEDLIDETQHELLRRVTRIELFARRSTDQLNGIGRALTAIADHFGIPQTPIPEVIYPTEAEIDNAMAERW</sequence>
<evidence type="ECO:0000313" key="1">
    <source>
        <dbReference type="EMBL" id="QIS09201.1"/>
    </source>
</evidence>
<name>A0A6G9Y7L3_9NOCA</name>
<dbReference type="AlphaFoldDB" id="A0A6G9Y7L3"/>